<dbReference type="Gene3D" id="1.10.1760.20">
    <property type="match status" value="1"/>
</dbReference>
<feature type="transmembrane region" description="Helical" evidence="3">
    <location>
        <begin position="152"/>
        <end position="172"/>
    </location>
</feature>
<evidence type="ECO:0000256" key="2">
    <source>
        <dbReference type="PIRNR" id="PIRNR016661"/>
    </source>
</evidence>
<dbReference type="PIRSF" id="PIRSF016661">
    <property type="entry name" value="BioY"/>
    <property type="match status" value="1"/>
</dbReference>
<evidence type="ECO:0000256" key="1">
    <source>
        <dbReference type="ARBA" id="ARBA00010692"/>
    </source>
</evidence>
<organism evidence="4 5">
    <name type="scientific">Robinsoniella peoriensis</name>
    <dbReference type="NCBI Taxonomy" id="180332"/>
    <lineage>
        <taxon>Bacteria</taxon>
        <taxon>Bacillati</taxon>
        <taxon>Bacillota</taxon>
        <taxon>Clostridia</taxon>
        <taxon>Lachnospirales</taxon>
        <taxon>Lachnospiraceae</taxon>
        <taxon>Robinsoniella</taxon>
    </lineage>
</organism>
<evidence type="ECO:0000313" key="5">
    <source>
        <dbReference type="Proteomes" id="UP000306509"/>
    </source>
</evidence>
<feature type="transmembrane region" description="Helical" evidence="3">
    <location>
        <begin position="128"/>
        <end position="145"/>
    </location>
</feature>
<feature type="transmembrane region" description="Helical" evidence="3">
    <location>
        <begin position="178"/>
        <end position="207"/>
    </location>
</feature>
<keyword evidence="2" id="KW-1003">Cell membrane</keyword>
<dbReference type="Pfam" id="PF02632">
    <property type="entry name" value="BioY"/>
    <property type="match status" value="1"/>
</dbReference>
<dbReference type="GO" id="GO:0015225">
    <property type="term" value="F:biotin transmembrane transporter activity"/>
    <property type="evidence" value="ECO:0007669"/>
    <property type="project" value="UniProtKB-UniRule"/>
</dbReference>
<dbReference type="AlphaFoldDB" id="A0A4U8Q7Z7"/>
<keyword evidence="3" id="KW-1133">Transmembrane helix</keyword>
<dbReference type="STRING" id="180332.GCA_000797495_03834"/>
<dbReference type="InterPro" id="IPR003784">
    <property type="entry name" value="BioY"/>
</dbReference>
<keyword evidence="5" id="KW-1185">Reference proteome</keyword>
<proteinExistence type="inferred from homology"/>
<comment type="subcellular location">
    <subcellularLocation>
        <location evidence="2">Cell membrane</location>
        <topology evidence="2">Multi-pass membrane protein</topology>
    </subcellularLocation>
</comment>
<dbReference type="Proteomes" id="UP000306509">
    <property type="component" value="Unassembled WGS sequence"/>
</dbReference>
<comment type="similarity">
    <text evidence="1 2">Belongs to the BioY family.</text>
</comment>
<evidence type="ECO:0000313" key="4">
    <source>
        <dbReference type="EMBL" id="TLD01062.1"/>
    </source>
</evidence>
<feature type="transmembrane region" description="Helical" evidence="3">
    <location>
        <begin position="47"/>
        <end position="66"/>
    </location>
</feature>
<gene>
    <name evidence="4" type="primary">bioY2</name>
    <name evidence="4" type="ORF">DSM106044_02264</name>
</gene>
<feature type="transmembrane region" description="Helical" evidence="3">
    <location>
        <begin position="97"/>
        <end position="122"/>
    </location>
</feature>
<dbReference type="PANTHER" id="PTHR34295">
    <property type="entry name" value="BIOTIN TRANSPORTER BIOY"/>
    <property type="match status" value="1"/>
</dbReference>
<keyword evidence="2 3" id="KW-0472">Membrane</keyword>
<keyword evidence="3" id="KW-0812">Transmembrane</keyword>
<comment type="caution">
    <text evidence="4">The sequence shown here is derived from an EMBL/GenBank/DDBJ whole genome shotgun (WGS) entry which is preliminary data.</text>
</comment>
<protein>
    <recommendedName>
        <fullName evidence="2">Biotin transporter</fullName>
    </recommendedName>
</protein>
<sequence>MAVVNFIKSKVDNRYAFVYNVIVNKIYILVYNERDLMNKKNNIKTQSIVLVGMFAAILAVLSQISIPMPSGVPVTMQTFAVALTGCVLGWKKGTMATVIYIVLGGVGVPVFSGLAGGLGILFGKTGGFIFGFIFLSLLCGLAVSIKNRVIGGVLAVCGLLICHILGILQFMLLMNMSFWSSAVLVSVPYLIKDIISIVLAFVVGAVLRKSLNAANILTYAKTF</sequence>
<keyword evidence="2" id="KW-0813">Transport</keyword>
<feature type="transmembrane region" description="Helical" evidence="3">
    <location>
        <begin position="72"/>
        <end position="90"/>
    </location>
</feature>
<dbReference type="PANTHER" id="PTHR34295:SF1">
    <property type="entry name" value="BIOTIN TRANSPORTER BIOY"/>
    <property type="match status" value="1"/>
</dbReference>
<reference evidence="4 5" key="1">
    <citation type="journal article" date="2019" name="Anaerobe">
        <title>Detection of Robinsoniella peoriensis in multiple bone samples of a trauma patient.</title>
        <authorList>
            <person name="Schrottner P."/>
            <person name="Hartwich K."/>
            <person name="Bunk B."/>
            <person name="Schober I."/>
            <person name="Helbig S."/>
            <person name="Rudolph W.W."/>
            <person name="Gunzer F."/>
        </authorList>
    </citation>
    <scope>NUCLEOTIDE SEQUENCE [LARGE SCALE GENOMIC DNA]</scope>
    <source>
        <strain evidence="4 5">DSM 106044</strain>
    </source>
</reference>
<evidence type="ECO:0000256" key="3">
    <source>
        <dbReference type="SAM" id="Phobius"/>
    </source>
</evidence>
<dbReference type="GO" id="GO:0005886">
    <property type="term" value="C:plasma membrane"/>
    <property type="evidence" value="ECO:0007669"/>
    <property type="project" value="UniProtKB-SubCell"/>
</dbReference>
<dbReference type="EMBL" id="QGQD01000045">
    <property type="protein sequence ID" value="TLD01062.1"/>
    <property type="molecule type" value="Genomic_DNA"/>
</dbReference>
<name>A0A4U8Q7Z7_9FIRM</name>
<accession>A0A4U8Q7Z7</accession>